<dbReference type="NCBIfam" id="TIGR00344">
    <property type="entry name" value="alaS"/>
    <property type="match status" value="1"/>
</dbReference>
<comment type="subcellular location">
    <subcellularLocation>
        <location evidence="12">Cytoplasm</location>
    </subcellularLocation>
</comment>
<dbReference type="InterPro" id="IPR018164">
    <property type="entry name" value="Ala-tRNA-synth_IIc_N"/>
</dbReference>
<dbReference type="InterPro" id="IPR009000">
    <property type="entry name" value="Transl_B-barrel_sf"/>
</dbReference>
<comment type="domain">
    <text evidence="12">Consists of three domains; the N-terminal catalytic domain, the editing domain and the C-terminal C-Ala domain. The editing domain removes incorrectly charged amino acids, while the C-Ala domain, along with tRNA(Ala), serves as a bridge to cooperatively bring together the editing and aminoacylation centers thus stimulating deacylation of misacylated tRNAs.</text>
</comment>
<feature type="domain" description="Alanyl-transfer RNA synthetases family profile" evidence="14">
    <location>
        <begin position="69"/>
        <end position="740"/>
    </location>
</feature>
<evidence type="ECO:0000256" key="3">
    <source>
        <dbReference type="ARBA" id="ARBA00022555"/>
    </source>
</evidence>
<keyword evidence="10 12" id="KW-0648">Protein biosynthesis</keyword>
<dbReference type="Proteomes" id="UP000510821">
    <property type="component" value="Chromosome"/>
</dbReference>
<dbReference type="PANTHER" id="PTHR11777">
    <property type="entry name" value="ALANYL-TRNA SYNTHETASE"/>
    <property type="match status" value="1"/>
</dbReference>
<evidence type="ECO:0000259" key="14">
    <source>
        <dbReference type="PROSITE" id="PS50860"/>
    </source>
</evidence>
<dbReference type="SUPFAM" id="SSF55186">
    <property type="entry name" value="ThrRS/AlaRS common domain"/>
    <property type="match status" value="1"/>
</dbReference>
<reference evidence="16" key="1">
    <citation type="submission" date="2020-07" db="EMBL/GenBank/DDBJ databases">
        <title>Metabolic diversity and evolutionary history of the archaeal phylum ###Micrarchaeota### uncovered from a freshwater lake metagenome.</title>
        <authorList>
            <person name="Kadnikov V.V."/>
            <person name="Savvichev A.S."/>
            <person name="Mardanov A.V."/>
            <person name="Beletsky A.V."/>
            <person name="Chupakov A.V."/>
            <person name="Kokryatskaya N.M."/>
            <person name="Pimenov N.V."/>
            <person name="Ravin N.V."/>
        </authorList>
    </citation>
    <scope>NUCLEOTIDE SEQUENCE [LARGE SCALE GENOMIC DNA]</scope>
</reference>
<keyword evidence="3 12" id="KW-0820">tRNA-binding</keyword>
<evidence type="ECO:0000256" key="8">
    <source>
        <dbReference type="ARBA" id="ARBA00022840"/>
    </source>
</evidence>
<dbReference type="PRINTS" id="PR00980">
    <property type="entry name" value="TRNASYNTHALA"/>
</dbReference>
<keyword evidence="8 12" id="KW-0067">ATP-binding</keyword>
<dbReference type="Gene3D" id="3.30.980.10">
    <property type="entry name" value="Threonyl-trna Synthetase, Chain A, domain 2"/>
    <property type="match status" value="1"/>
</dbReference>
<comment type="similarity">
    <text evidence="1 12">Belongs to the class-II aminoacyl-tRNA synthetase family.</text>
</comment>
<dbReference type="EMBL" id="CP058998">
    <property type="protein sequence ID" value="QLJ52716.1"/>
    <property type="molecule type" value="Genomic_DNA"/>
</dbReference>
<dbReference type="InterPro" id="IPR018165">
    <property type="entry name" value="Ala-tRNA-synth_IIc_core"/>
</dbReference>
<dbReference type="Gene3D" id="3.30.930.10">
    <property type="entry name" value="Bira Bifunctional Protein, Domain 2"/>
    <property type="match status" value="1"/>
</dbReference>
<dbReference type="SMART" id="SM00863">
    <property type="entry name" value="tRNA_SAD"/>
    <property type="match status" value="1"/>
</dbReference>
<evidence type="ECO:0000313" key="15">
    <source>
        <dbReference type="EMBL" id="QLJ52716.1"/>
    </source>
</evidence>
<feature type="coiled-coil region" evidence="13">
    <location>
        <begin position="770"/>
        <end position="797"/>
    </location>
</feature>
<dbReference type="FunFam" id="3.30.980.10:FF:000004">
    <property type="entry name" value="Alanine--tRNA ligase, cytoplasmic"/>
    <property type="match status" value="1"/>
</dbReference>
<feature type="binding site" evidence="12">
    <location>
        <position position="701"/>
    </location>
    <ligand>
        <name>Zn(2+)</name>
        <dbReference type="ChEBI" id="CHEBI:29105"/>
    </ligand>
</feature>
<dbReference type="Gene3D" id="3.10.310.40">
    <property type="match status" value="1"/>
</dbReference>
<dbReference type="EC" id="6.1.1.7" evidence="12"/>
<evidence type="ECO:0000313" key="16">
    <source>
        <dbReference type="Proteomes" id="UP000510821"/>
    </source>
</evidence>
<keyword evidence="13" id="KW-0175">Coiled coil</keyword>
<proteinExistence type="inferred from homology"/>
<protein>
    <recommendedName>
        <fullName evidence="12">Alanine--tRNA ligase</fullName>
        <ecNumber evidence="12">6.1.1.7</ecNumber>
    </recommendedName>
    <alternativeName>
        <fullName evidence="12">Alanyl-tRNA synthetase</fullName>
        <shortName evidence="12">AlaRS</shortName>
    </alternativeName>
</protein>
<comment type="function">
    <text evidence="12">Catalyzes the attachment of alanine to tRNA(Ala) in a two-step reaction: alanine is first activated by ATP to form Ala-AMP and then transferred to the acceptor end of tRNA(Ala). Also edits incorrectly charged Ser-tRNA(Ala) and Gly-tRNA(Ala) via its editing domain.</text>
</comment>
<dbReference type="InterPro" id="IPR045864">
    <property type="entry name" value="aa-tRNA-synth_II/BPL/LPL"/>
</dbReference>
<keyword evidence="9 12" id="KW-0694">RNA-binding</keyword>
<name>A0A7D6BLE2_FERL1</name>
<evidence type="ECO:0000256" key="10">
    <source>
        <dbReference type="ARBA" id="ARBA00022917"/>
    </source>
</evidence>
<dbReference type="Pfam" id="PF07973">
    <property type="entry name" value="tRNA_SAD"/>
    <property type="match status" value="1"/>
</dbReference>
<dbReference type="GO" id="GO:0005737">
    <property type="term" value="C:cytoplasm"/>
    <property type="evidence" value="ECO:0007669"/>
    <property type="project" value="UniProtKB-SubCell"/>
</dbReference>
<dbReference type="Gene3D" id="3.30.54.20">
    <property type="match status" value="1"/>
</dbReference>
<dbReference type="GO" id="GO:0006419">
    <property type="term" value="P:alanyl-tRNA aminoacylation"/>
    <property type="evidence" value="ECO:0007669"/>
    <property type="project" value="UniProtKB-UniRule"/>
</dbReference>
<dbReference type="SUPFAM" id="SSF101353">
    <property type="entry name" value="Putative anticodon-binding domain of alanyl-tRNA synthetase (AlaRS)"/>
    <property type="match status" value="1"/>
</dbReference>
<sequence>MGKKELIQKFQKDHEKYWKVELFKKEGYSRKKCQKCGKFFWTLTDSMTCPEVTCQSYGFIGDPPTKKRFSYADTWKEIDKFFVSKGHTSVRRYPVVSRWRPDLFFTVASIIDFQRIDKGMVAFELPANPLIVPQVCLRFSDIPNIGITGRHYSSFVMIGQHALANEKGYWKDRCIELDFELLNSVFGIPKEEIVFVEDAWIGYGAFGFSLEYYVRGLELGNAVFTQFLGDINSYREMDEKVIDMGAGLERFTWITQGTPTSYDAVFGPIVEKMKREAGIEHDPELFLKYSKMSGSLDMDVATDIDKVRMDIAKSLGVTAEQLESKIAPLEAIYAICDHARTLAYAITDGALPSNTGGGYNLRVVLRRALSFIEEFNFPFRINDIIELNCRELKPLFPELLENLPHMQKIIDAEEGRYGLTIKKSRRIVADILEKGSSFSSDQLAKLYESQGITPELIHKVAREEKVEVKIPADFYDALTRNHIAEKEEKSRFDATGLPETRAVYYEDAEKLELDSTVVAVRNGAVVLDATIFYPEGGGQAADLGTINGVKVLDVQKVAGVVFHVLEKPEFNEGQRVYLHVDGETRKALMRHHSATHILNYACRNVLGSHIWQAGAKKEKERAHLDITHYEKLSLEQIRRIESVANRIVLEDRKINIMNMERGEAERKYGFSIYQGGACPERVIRIVEVEGGVDAEACAGLHLPSTGKVGMIKIIKEERIQDGVSRIEFVAGEEALKYVQKEDDMLRTASEKLKVSPEQLASTEDRFFTEWKERGKKVEELEERIAELEASKLVAEAKNGIVRKVLDVDAKLLEKIALHVAEEEVVAVLANQNNDVVAATLEGSEREADKLLSELYSKFGGAGGGSKTFARGRTKGKVSFKE</sequence>
<evidence type="ECO:0000256" key="7">
    <source>
        <dbReference type="ARBA" id="ARBA00022833"/>
    </source>
</evidence>
<dbReference type="GO" id="GO:0004813">
    <property type="term" value="F:alanine-tRNA ligase activity"/>
    <property type="evidence" value="ECO:0007669"/>
    <property type="project" value="UniProtKB-UniRule"/>
</dbReference>
<dbReference type="SUPFAM" id="SSF50447">
    <property type="entry name" value="Translation proteins"/>
    <property type="match status" value="1"/>
</dbReference>
<gene>
    <name evidence="12" type="primary">alaS</name>
    <name evidence="15" type="ORF">Sv326_0541</name>
</gene>
<evidence type="ECO:0000256" key="9">
    <source>
        <dbReference type="ARBA" id="ARBA00022884"/>
    </source>
</evidence>
<dbReference type="GO" id="GO:0005524">
    <property type="term" value="F:ATP binding"/>
    <property type="evidence" value="ECO:0007669"/>
    <property type="project" value="UniProtKB-UniRule"/>
</dbReference>
<dbReference type="GO" id="GO:0002161">
    <property type="term" value="F:aminoacyl-tRNA deacylase activity"/>
    <property type="evidence" value="ECO:0007669"/>
    <property type="project" value="TreeGrafter"/>
</dbReference>
<dbReference type="KEGG" id="flt:Sv326_0541"/>
<dbReference type="NCBIfam" id="TIGR03683">
    <property type="entry name" value="A-tRNA_syn_arch"/>
    <property type="match status" value="1"/>
</dbReference>
<dbReference type="Pfam" id="PF01411">
    <property type="entry name" value="tRNA-synt_2c"/>
    <property type="match status" value="1"/>
</dbReference>
<dbReference type="InterPro" id="IPR018163">
    <property type="entry name" value="Thr/Ala-tRNA-synth_IIc_edit"/>
</dbReference>
<dbReference type="InterPro" id="IPR022429">
    <property type="entry name" value="Ala-tRNA_lgiase_arc"/>
</dbReference>
<feature type="binding site" evidence="12">
    <location>
        <position position="697"/>
    </location>
    <ligand>
        <name>Zn(2+)</name>
        <dbReference type="ChEBI" id="CHEBI:29105"/>
    </ligand>
</feature>
<dbReference type="GO" id="GO:0008270">
    <property type="term" value="F:zinc ion binding"/>
    <property type="evidence" value="ECO:0007669"/>
    <property type="project" value="UniProtKB-UniRule"/>
</dbReference>
<dbReference type="HAMAP" id="MF_00036_A">
    <property type="entry name" value="Ala_tRNA_synth_A"/>
    <property type="match status" value="1"/>
</dbReference>
<dbReference type="PROSITE" id="PS50860">
    <property type="entry name" value="AA_TRNA_LIGASE_II_ALA"/>
    <property type="match status" value="1"/>
</dbReference>
<evidence type="ECO:0000256" key="12">
    <source>
        <dbReference type="HAMAP-Rule" id="MF_00036"/>
    </source>
</evidence>
<feature type="binding site" evidence="12">
    <location>
        <position position="592"/>
    </location>
    <ligand>
        <name>Zn(2+)</name>
        <dbReference type="ChEBI" id="CHEBI:29105"/>
    </ligand>
</feature>
<comment type="catalytic activity">
    <reaction evidence="12">
        <text>tRNA(Ala) + L-alanine + ATP = L-alanyl-tRNA(Ala) + AMP + diphosphate</text>
        <dbReference type="Rhea" id="RHEA:12540"/>
        <dbReference type="Rhea" id="RHEA-COMP:9657"/>
        <dbReference type="Rhea" id="RHEA-COMP:9923"/>
        <dbReference type="ChEBI" id="CHEBI:30616"/>
        <dbReference type="ChEBI" id="CHEBI:33019"/>
        <dbReference type="ChEBI" id="CHEBI:57972"/>
        <dbReference type="ChEBI" id="CHEBI:78442"/>
        <dbReference type="ChEBI" id="CHEBI:78497"/>
        <dbReference type="ChEBI" id="CHEBI:456215"/>
        <dbReference type="EC" id="6.1.1.7"/>
    </reaction>
</comment>
<dbReference type="Gene3D" id="2.40.30.130">
    <property type="match status" value="1"/>
</dbReference>
<dbReference type="AlphaFoldDB" id="A0A7D6BLE2"/>
<keyword evidence="5 12" id="KW-0479">Metal-binding</keyword>
<evidence type="ECO:0000256" key="13">
    <source>
        <dbReference type="SAM" id="Coils"/>
    </source>
</evidence>
<evidence type="ECO:0000256" key="4">
    <source>
        <dbReference type="ARBA" id="ARBA00022598"/>
    </source>
</evidence>
<dbReference type="InterPro" id="IPR012947">
    <property type="entry name" value="tRNA_SAD"/>
</dbReference>
<evidence type="ECO:0000256" key="1">
    <source>
        <dbReference type="ARBA" id="ARBA00008226"/>
    </source>
</evidence>
<dbReference type="Gene3D" id="6.10.250.550">
    <property type="match status" value="1"/>
</dbReference>
<keyword evidence="2 12" id="KW-0963">Cytoplasm</keyword>
<dbReference type="InterPro" id="IPR050058">
    <property type="entry name" value="Ala-tRNA_ligase"/>
</dbReference>
<evidence type="ECO:0000256" key="5">
    <source>
        <dbReference type="ARBA" id="ARBA00022723"/>
    </source>
</evidence>
<keyword evidence="4 12" id="KW-0436">Ligase</keyword>
<keyword evidence="6 12" id="KW-0547">Nucleotide-binding</keyword>
<dbReference type="InterPro" id="IPR002318">
    <property type="entry name" value="Ala-tRNA-lgiase_IIc"/>
</dbReference>
<dbReference type="PANTHER" id="PTHR11777:SF9">
    <property type="entry name" value="ALANINE--TRNA LIGASE, CYTOPLASMIC"/>
    <property type="match status" value="1"/>
</dbReference>
<evidence type="ECO:0000256" key="11">
    <source>
        <dbReference type="ARBA" id="ARBA00023146"/>
    </source>
</evidence>
<dbReference type="SUPFAM" id="SSF55681">
    <property type="entry name" value="Class II aaRS and biotin synthetases"/>
    <property type="match status" value="1"/>
</dbReference>
<accession>A0A7D6BLE2</accession>
<keyword evidence="11 12" id="KW-0030">Aminoacyl-tRNA synthetase</keyword>
<evidence type="ECO:0000256" key="2">
    <source>
        <dbReference type="ARBA" id="ARBA00022490"/>
    </source>
</evidence>
<dbReference type="InterPro" id="IPR018162">
    <property type="entry name" value="Ala-tRNA-ligase_IIc_anticod-bd"/>
</dbReference>
<evidence type="ECO:0000256" key="6">
    <source>
        <dbReference type="ARBA" id="ARBA00022741"/>
    </source>
</evidence>
<feature type="binding site" evidence="12">
    <location>
        <position position="596"/>
    </location>
    <ligand>
        <name>Zn(2+)</name>
        <dbReference type="ChEBI" id="CHEBI:29105"/>
    </ligand>
</feature>
<organism evidence="15 16">
    <name type="scientific">Fermentimicrarchaeum limneticum</name>
    <dbReference type="NCBI Taxonomy" id="2795018"/>
    <lineage>
        <taxon>Archaea</taxon>
        <taxon>Candidatus Micrarchaeota</taxon>
        <taxon>Candidatus Fermentimicrarchaeales</taxon>
        <taxon>Candidatus Fermentimicrarchaeaceae</taxon>
        <taxon>Candidatus Fermentimicrarchaeum</taxon>
    </lineage>
</organism>
<dbReference type="GO" id="GO:0000049">
    <property type="term" value="F:tRNA binding"/>
    <property type="evidence" value="ECO:0007669"/>
    <property type="project" value="UniProtKB-KW"/>
</dbReference>
<keyword evidence="7 12" id="KW-0862">Zinc</keyword>
<comment type="cofactor">
    <cofactor evidence="12">
        <name>Zn(2+)</name>
        <dbReference type="ChEBI" id="CHEBI:29105"/>
    </cofactor>
    <text evidence="12">Binds 1 zinc ion per subunit.</text>
</comment>